<evidence type="ECO:0000256" key="4">
    <source>
        <dbReference type="ARBA" id="ARBA00023316"/>
    </source>
</evidence>
<organism evidence="6 7">
    <name type="scientific">Pedobacter albus</name>
    <dbReference type="NCBI Taxonomy" id="3113905"/>
    <lineage>
        <taxon>Bacteria</taxon>
        <taxon>Pseudomonadati</taxon>
        <taxon>Bacteroidota</taxon>
        <taxon>Sphingobacteriia</taxon>
        <taxon>Sphingobacteriales</taxon>
        <taxon>Sphingobacteriaceae</taxon>
        <taxon>Pedobacter</taxon>
    </lineage>
</organism>
<keyword evidence="7" id="KW-1185">Reference proteome</keyword>
<feature type="domain" description="N-acetylmuramoyl-L-alanine amidase" evidence="5">
    <location>
        <begin position="45"/>
        <end position="195"/>
    </location>
</feature>
<dbReference type="InterPro" id="IPR036505">
    <property type="entry name" value="Amidase/PGRP_sf"/>
</dbReference>
<dbReference type="Gene3D" id="3.40.80.10">
    <property type="entry name" value="Peptidoglycan recognition protein-like"/>
    <property type="match status" value="1"/>
</dbReference>
<protein>
    <recommendedName>
        <fullName evidence="2">N-acetylmuramoyl-L-alanine amidase</fullName>
        <ecNumber evidence="2">3.5.1.28</ecNumber>
    </recommendedName>
</protein>
<dbReference type="EMBL" id="JAZDQT010000002">
    <property type="protein sequence ID" value="MEE1945498.1"/>
    <property type="molecule type" value="Genomic_DNA"/>
</dbReference>
<dbReference type="RefSeq" id="WP_330107854.1">
    <property type="nucleotide sequence ID" value="NZ_JAZDQT010000002.1"/>
</dbReference>
<keyword evidence="4" id="KW-0961">Cell wall biogenesis/degradation</keyword>
<comment type="caution">
    <text evidence="6">The sequence shown here is derived from an EMBL/GenBank/DDBJ whole genome shotgun (WGS) entry which is preliminary data.</text>
</comment>
<evidence type="ECO:0000256" key="2">
    <source>
        <dbReference type="ARBA" id="ARBA00011901"/>
    </source>
</evidence>
<accession>A0ABU7I7N8</accession>
<evidence type="ECO:0000256" key="1">
    <source>
        <dbReference type="ARBA" id="ARBA00001561"/>
    </source>
</evidence>
<name>A0ABU7I7N8_9SPHI</name>
<evidence type="ECO:0000313" key="7">
    <source>
        <dbReference type="Proteomes" id="UP001336835"/>
    </source>
</evidence>
<dbReference type="PANTHER" id="PTHR30417">
    <property type="entry name" value="N-ACETYLMURAMOYL-L-ALANINE AMIDASE AMID"/>
    <property type="match status" value="1"/>
</dbReference>
<dbReference type="Proteomes" id="UP001336835">
    <property type="component" value="Unassembled WGS sequence"/>
</dbReference>
<sequence length="217" mass="24884">MRRFLLFCGLCPLLAFGQQPKIIQKPIEFDQLRTELSLAYLKKRHNLVQQTPSIKPKMIVLHWTASSSLMGAFNAFNQSVLPSSRRAIAGASRLNVSAHYLVDRNGTIYQLLPDTVFARHAIGLNYCAIGIENVGSDKYPLTTAQLKANEQLVRYLCQKYPIQYLIGHYEHTWFKNTPLWRETDPYYHSDKTDPGRTFMKNIRIALQDLHLKGAPVH</sequence>
<evidence type="ECO:0000313" key="6">
    <source>
        <dbReference type="EMBL" id="MEE1945498.1"/>
    </source>
</evidence>
<dbReference type="Pfam" id="PF01510">
    <property type="entry name" value="Amidase_2"/>
    <property type="match status" value="1"/>
</dbReference>
<dbReference type="InterPro" id="IPR051206">
    <property type="entry name" value="NAMLAA_amidase_2"/>
</dbReference>
<evidence type="ECO:0000256" key="3">
    <source>
        <dbReference type="ARBA" id="ARBA00022801"/>
    </source>
</evidence>
<dbReference type="CDD" id="cd06583">
    <property type="entry name" value="PGRP"/>
    <property type="match status" value="1"/>
</dbReference>
<dbReference type="PANTHER" id="PTHR30417:SF1">
    <property type="entry name" value="N-ACETYLMURAMOYL-L-ALANINE AMIDASE AMID"/>
    <property type="match status" value="1"/>
</dbReference>
<dbReference type="InterPro" id="IPR002502">
    <property type="entry name" value="Amidase_domain"/>
</dbReference>
<keyword evidence="3" id="KW-0378">Hydrolase</keyword>
<proteinExistence type="predicted"/>
<reference evidence="6 7" key="1">
    <citation type="submission" date="2024-01" db="EMBL/GenBank/DDBJ databases">
        <title>Pedobacter sp. nov., isolated from fresh soil.</title>
        <authorList>
            <person name="Le N.T.T."/>
        </authorList>
    </citation>
    <scope>NUCLEOTIDE SEQUENCE [LARGE SCALE GENOMIC DNA]</scope>
    <source>
        <strain evidence="6 7">KR3-3</strain>
    </source>
</reference>
<evidence type="ECO:0000259" key="5">
    <source>
        <dbReference type="SMART" id="SM00644"/>
    </source>
</evidence>
<comment type="catalytic activity">
    <reaction evidence="1">
        <text>Hydrolyzes the link between N-acetylmuramoyl residues and L-amino acid residues in certain cell-wall glycopeptides.</text>
        <dbReference type="EC" id="3.5.1.28"/>
    </reaction>
</comment>
<dbReference type="EC" id="3.5.1.28" evidence="2"/>
<dbReference type="SUPFAM" id="SSF55846">
    <property type="entry name" value="N-acetylmuramoyl-L-alanine amidase-like"/>
    <property type="match status" value="1"/>
</dbReference>
<gene>
    <name evidence="6" type="ORF">VRU48_10285</name>
</gene>
<dbReference type="SMART" id="SM00644">
    <property type="entry name" value="Ami_2"/>
    <property type="match status" value="1"/>
</dbReference>